<gene>
    <name evidence="1" type="ORF">CIT40_23085</name>
</gene>
<organism evidence="1 2">
    <name type="scientific">Bradyrhizobium amphicarpaeae</name>
    <dbReference type="NCBI Taxonomy" id="1404768"/>
    <lineage>
        <taxon>Bacteria</taxon>
        <taxon>Pseudomonadati</taxon>
        <taxon>Pseudomonadota</taxon>
        <taxon>Alphaproteobacteria</taxon>
        <taxon>Hyphomicrobiales</taxon>
        <taxon>Nitrobacteraceae</taxon>
        <taxon>Bradyrhizobium</taxon>
    </lineage>
</organism>
<reference evidence="1 2" key="1">
    <citation type="journal article" date="2017" name="Syst. Appl. Microbiol.">
        <title>Soybeans inoculated with root zone soils of Canadian native legumes harbour diverse and novel Bradyrhizobium spp. that possess agricultural potential.</title>
        <authorList>
            <person name="Bromfield E.S.P."/>
            <person name="Cloutier S."/>
            <person name="Tambong J.T."/>
            <person name="Tran Thi T.V."/>
        </authorList>
    </citation>
    <scope>NUCLEOTIDE SEQUENCE [LARGE SCALE GENOMIC DNA]</scope>
    <source>
        <strain evidence="1 2">39S1MB</strain>
    </source>
</reference>
<evidence type="ECO:0000313" key="2">
    <source>
        <dbReference type="Proteomes" id="UP000215884"/>
    </source>
</evidence>
<evidence type="ECO:0000313" key="1">
    <source>
        <dbReference type="EMBL" id="AWM04838.1"/>
    </source>
</evidence>
<keyword evidence="2" id="KW-1185">Reference proteome</keyword>
<dbReference type="EMBL" id="CP029426">
    <property type="protein sequence ID" value="AWM04838.1"/>
    <property type="molecule type" value="Genomic_DNA"/>
</dbReference>
<protein>
    <submittedName>
        <fullName evidence="1">Uncharacterized protein</fullName>
    </submittedName>
</protein>
<dbReference type="OrthoDB" id="8243753at2"/>
<dbReference type="RefSeq" id="WP_094891264.1">
    <property type="nucleotide sequence ID" value="NZ_CP029426.2"/>
</dbReference>
<proteinExistence type="predicted"/>
<reference evidence="1 2" key="2">
    <citation type="journal article" date="2019" name="Int. J. Syst. Evol. Microbiol.">
        <title>Description and complete genome sequence of Bradyrhizobium amphicarpaeae sp. nov., harbouring photosystem and nitrogen-fixation genes.</title>
        <authorList>
            <person name="Bromfield E.S.P."/>
            <person name="Cloutier S."/>
            <person name="Nguyen H.D.T."/>
        </authorList>
    </citation>
    <scope>NUCLEOTIDE SEQUENCE [LARGE SCALE GENOMIC DNA]</scope>
    <source>
        <strain evidence="1 2">39S1MB</strain>
    </source>
</reference>
<dbReference type="Proteomes" id="UP000215884">
    <property type="component" value="Chromosome"/>
</dbReference>
<sequence length="120" mass="13210">MMASEARFAVALKNPDAVAAIVTALRHVYGDEIARLMLVEGMSLADLIDAMFSAPLTHREAVRDITDGLDDFVISPDLGLMWHLRYVYSDEPGSLHVVDMEIATPNGTLASRDVWLRLPS</sequence>
<accession>A0A2U8Q687</accession>
<dbReference type="AlphaFoldDB" id="A0A2U8Q687"/>
<name>A0A2U8Q687_9BRAD</name>
<dbReference type="KEGG" id="brq:CIT40_23085"/>